<evidence type="ECO:0000313" key="3">
    <source>
        <dbReference type="EMBL" id="KAG2874058.1"/>
    </source>
</evidence>
<organism evidence="6 7">
    <name type="scientific">Phytophthora cactorum</name>
    <dbReference type="NCBI Taxonomy" id="29920"/>
    <lineage>
        <taxon>Eukaryota</taxon>
        <taxon>Sar</taxon>
        <taxon>Stramenopiles</taxon>
        <taxon>Oomycota</taxon>
        <taxon>Peronosporomycetes</taxon>
        <taxon>Peronosporales</taxon>
        <taxon>Peronosporaceae</taxon>
        <taxon>Phytophthora</taxon>
    </lineage>
</organism>
<evidence type="ECO:0000313" key="4">
    <source>
        <dbReference type="EMBL" id="KAG2877748.1"/>
    </source>
</evidence>
<feature type="region of interest" description="Disordered" evidence="1">
    <location>
        <begin position="41"/>
        <end position="67"/>
    </location>
</feature>
<proteinExistence type="predicted"/>
<dbReference type="EMBL" id="RCMV01002347">
    <property type="protein sequence ID" value="KAG3203241.1"/>
    <property type="molecule type" value="Genomic_DNA"/>
</dbReference>
<sequence>MRSSRSSSATFSGPVQLQLNALWQQQEWQVRMEQQQREFRARHNSLPWSANAFGTSETKKRAAKSSG</sequence>
<gene>
    <name evidence="2" type="ORF">PC113_g23020</name>
    <name evidence="4" type="ORF">PC115_g23269</name>
    <name evidence="3" type="ORF">PC117_g27680</name>
    <name evidence="5" type="ORF">PC118_g25195</name>
    <name evidence="6" type="ORF">PC129_g22954</name>
</gene>
<reference evidence="6" key="1">
    <citation type="submission" date="2018-05" db="EMBL/GenBank/DDBJ databases">
        <title>Effector identification in a new, highly contiguous assembly of the strawberry crown rot pathogen Phytophthora cactorum.</title>
        <authorList>
            <person name="Armitage A.D."/>
            <person name="Nellist C.F."/>
            <person name="Bates H."/>
            <person name="Vickerstaff R.J."/>
            <person name="Harrison R.J."/>
        </authorList>
    </citation>
    <scope>NUCLEOTIDE SEQUENCE</scope>
    <source>
        <strain evidence="2">15-7</strain>
        <strain evidence="4">4032</strain>
        <strain evidence="3">4040</strain>
        <strain evidence="5">P415</strain>
        <strain evidence="6">P421</strain>
    </source>
</reference>
<name>A0A8T1H1G8_9STRA</name>
<evidence type="ECO:0000313" key="7">
    <source>
        <dbReference type="Proteomes" id="UP000760860"/>
    </source>
</evidence>
<dbReference type="EMBL" id="RCMG01001956">
    <property type="protein sequence ID" value="KAG2817032.1"/>
    <property type="molecule type" value="Genomic_DNA"/>
</dbReference>
<dbReference type="Proteomes" id="UP000697107">
    <property type="component" value="Unassembled WGS sequence"/>
</dbReference>
<dbReference type="Proteomes" id="UP000736787">
    <property type="component" value="Unassembled WGS sequence"/>
</dbReference>
<dbReference type="Proteomes" id="UP000774804">
    <property type="component" value="Unassembled WGS sequence"/>
</dbReference>
<evidence type="ECO:0000313" key="6">
    <source>
        <dbReference type="EMBL" id="KAG3203241.1"/>
    </source>
</evidence>
<feature type="compositionally biased region" description="Polar residues" evidence="1">
    <location>
        <begin position="46"/>
        <end position="56"/>
    </location>
</feature>
<dbReference type="AlphaFoldDB" id="A0A8T1H1G8"/>
<accession>A0A8T1H1G8</accession>
<evidence type="ECO:0000256" key="1">
    <source>
        <dbReference type="SAM" id="MobiDB-lite"/>
    </source>
</evidence>
<dbReference type="EMBL" id="RCMK01003652">
    <property type="protein sequence ID" value="KAG2874058.1"/>
    <property type="molecule type" value="Genomic_DNA"/>
</dbReference>
<dbReference type="Proteomes" id="UP000760860">
    <property type="component" value="Unassembled WGS sequence"/>
</dbReference>
<dbReference type="Proteomes" id="UP000735874">
    <property type="component" value="Unassembled WGS sequence"/>
</dbReference>
<dbReference type="EMBL" id="RCMI01002239">
    <property type="protein sequence ID" value="KAG2877748.1"/>
    <property type="molecule type" value="Genomic_DNA"/>
</dbReference>
<dbReference type="EMBL" id="RCML01003987">
    <property type="protein sequence ID" value="KAG2951333.1"/>
    <property type="molecule type" value="Genomic_DNA"/>
</dbReference>
<dbReference type="VEuPathDB" id="FungiDB:PC110_g20728"/>
<evidence type="ECO:0000313" key="2">
    <source>
        <dbReference type="EMBL" id="KAG2817032.1"/>
    </source>
</evidence>
<evidence type="ECO:0000313" key="5">
    <source>
        <dbReference type="EMBL" id="KAG2951333.1"/>
    </source>
</evidence>
<comment type="caution">
    <text evidence="6">The sequence shown here is derived from an EMBL/GenBank/DDBJ whole genome shotgun (WGS) entry which is preliminary data.</text>
</comment>
<protein>
    <submittedName>
        <fullName evidence="6">Uncharacterized protein</fullName>
    </submittedName>
</protein>